<comment type="caution">
    <text evidence="1">The sequence shown here is derived from an EMBL/GenBank/DDBJ whole genome shotgun (WGS) entry which is preliminary data.</text>
</comment>
<dbReference type="EMBL" id="VSSQ01006525">
    <property type="protein sequence ID" value="MPM32996.1"/>
    <property type="molecule type" value="Genomic_DNA"/>
</dbReference>
<evidence type="ECO:0000313" key="1">
    <source>
        <dbReference type="EMBL" id="MPM32996.1"/>
    </source>
</evidence>
<proteinExistence type="predicted"/>
<accession>A0A644YWS8</accession>
<protein>
    <submittedName>
        <fullName evidence="1">Uncharacterized protein</fullName>
    </submittedName>
</protein>
<organism evidence="1">
    <name type="scientific">bioreactor metagenome</name>
    <dbReference type="NCBI Taxonomy" id="1076179"/>
    <lineage>
        <taxon>unclassified sequences</taxon>
        <taxon>metagenomes</taxon>
        <taxon>ecological metagenomes</taxon>
    </lineage>
</organism>
<sequence length="113" mass="12651">MSYLQISNLLLIFVWFLCLTSAGTDAKRLNSENEKSASKGAFSSAYTPINPKTYENNFDEAVLFFKATVTQKCINHWFTSTESNIHVHGIAFSAGSQHFVAEFCSQLFIENIA</sequence>
<gene>
    <name evidence="1" type="ORF">SDC9_79563</name>
</gene>
<dbReference type="AlphaFoldDB" id="A0A644YWS8"/>
<name>A0A644YWS8_9ZZZZ</name>
<reference evidence="1" key="1">
    <citation type="submission" date="2019-08" db="EMBL/GenBank/DDBJ databases">
        <authorList>
            <person name="Kucharzyk K."/>
            <person name="Murdoch R.W."/>
            <person name="Higgins S."/>
            <person name="Loffler F."/>
        </authorList>
    </citation>
    <scope>NUCLEOTIDE SEQUENCE</scope>
</reference>